<keyword evidence="4" id="KW-1185">Reference proteome</keyword>
<dbReference type="SMART" id="SM00225">
    <property type="entry name" value="BTB"/>
    <property type="match status" value="1"/>
</dbReference>
<dbReference type="Pfam" id="PF00651">
    <property type="entry name" value="BTB"/>
    <property type="match status" value="1"/>
</dbReference>
<dbReference type="CDD" id="cd18305">
    <property type="entry name" value="BTB_POZ_GCL"/>
    <property type="match status" value="1"/>
</dbReference>
<gene>
    <name evidence="3" type="ORF">CVLEPA_LOCUS30090</name>
</gene>
<evidence type="ECO:0000313" key="4">
    <source>
        <dbReference type="Proteomes" id="UP001642483"/>
    </source>
</evidence>
<proteinExistence type="predicted"/>
<evidence type="ECO:0000256" key="1">
    <source>
        <dbReference type="ARBA" id="ARBA00022473"/>
    </source>
</evidence>
<reference evidence="3 4" key="1">
    <citation type="submission" date="2024-02" db="EMBL/GenBank/DDBJ databases">
        <authorList>
            <person name="Daric V."/>
            <person name="Darras S."/>
        </authorList>
    </citation>
    <scope>NUCLEOTIDE SEQUENCE [LARGE SCALE GENOMIC DNA]</scope>
</reference>
<sequence length="501" mass="57715">MGNWISGTNTNSASNDEFGFEQNFYVDLHNKKNKKRGWEVDDKESESSHFVDIKRKKLKTTSQFIYNALFLNGESSDVTIKAFDHEWNLHKVYLRQAGYFSGMFNGDWKESTMNEVHLQIPDEKIDKEALHITFGSLYTDEVIILPGQVISVLAAASLLQLESLMQQCSEVMVSAICCDNVYHFYNEARLYGQVDVEKACISWLENNLMLQSNNYKLLEEIDPVLMSRIVSSKDIFVLQVEMDLYIMLKKWLYLKLTSNIDDLSKPDQNANTIATKYFRERQKDTGEIFLISSEGEPFKEAFQGVHICNIMRDFGCCLELEKDGIVPDFWILPLFRECWLAMLRVEQGIDRGPNKSSGIDDRSLRCGRILHRDMDYCWRWNGYNFGLDLLVTYSSQEPKALLLKRNFQSQRKAGSVGLGAQRKINFQIKVFSLNSKGQILNMFSTGCSSLSLEKDEERVALTIHNEDSSRKLEFPLLISATFQVLSDHDMNNSYTISPVFR</sequence>
<keyword evidence="1" id="KW-0217">Developmental protein</keyword>
<protein>
    <recommendedName>
        <fullName evidence="2">BTB domain-containing protein</fullName>
    </recommendedName>
</protein>
<dbReference type="SUPFAM" id="SSF54695">
    <property type="entry name" value="POZ domain"/>
    <property type="match status" value="1"/>
</dbReference>
<name>A0ABP0H0J5_CLALP</name>
<dbReference type="InterPro" id="IPR043380">
    <property type="entry name" value="Gcl-like"/>
</dbReference>
<evidence type="ECO:0000259" key="2">
    <source>
        <dbReference type="PROSITE" id="PS50097"/>
    </source>
</evidence>
<dbReference type="InterPro" id="IPR011333">
    <property type="entry name" value="SKP1/BTB/POZ_sf"/>
</dbReference>
<dbReference type="PANTHER" id="PTHR23231:SF17">
    <property type="entry name" value="BTB DOMAIN-CONTAINING PROTEIN"/>
    <property type="match status" value="1"/>
</dbReference>
<dbReference type="CDD" id="cd18495">
    <property type="entry name" value="BACK_GCL"/>
    <property type="match status" value="1"/>
</dbReference>
<dbReference type="PROSITE" id="PS50097">
    <property type="entry name" value="BTB"/>
    <property type="match status" value="1"/>
</dbReference>
<evidence type="ECO:0000313" key="3">
    <source>
        <dbReference type="EMBL" id="CAK8696766.1"/>
    </source>
</evidence>
<comment type="caution">
    <text evidence="3">The sequence shown here is derived from an EMBL/GenBank/DDBJ whole genome shotgun (WGS) entry which is preliminary data.</text>
</comment>
<accession>A0ABP0H0J5</accession>
<feature type="domain" description="BTB" evidence="2">
    <location>
        <begin position="76"/>
        <end position="146"/>
    </location>
</feature>
<dbReference type="PANTHER" id="PTHR23231">
    <property type="entry name" value="GERM CELL-LESS PROTEIN"/>
    <property type="match status" value="1"/>
</dbReference>
<dbReference type="Gene3D" id="3.30.710.10">
    <property type="entry name" value="Potassium Channel Kv1.1, Chain A"/>
    <property type="match status" value="1"/>
</dbReference>
<dbReference type="EMBL" id="CAWYQH010000163">
    <property type="protein sequence ID" value="CAK8696766.1"/>
    <property type="molecule type" value="Genomic_DNA"/>
</dbReference>
<organism evidence="3 4">
    <name type="scientific">Clavelina lepadiformis</name>
    <name type="common">Light-bulb sea squirt</name>
    <name type="synonym">Ascidia lepadiformis</name>
    <dbReference type="NCBI Taxonomy" id="159417"/>
    <lineage>
        <taxon>Eukaryota</taxon>
        <taxon>Metazoa</taxon>
        <taxon>Chordata</taxon>
        <taxon>Tunicata</taxon>
        <taxon>Ascidiacea</taxon>
        <taxon>Aplousobranchia</taxon>
        <taxon>Clavelinidae</taxon>
        <taxon>Clavelina</taxon>
    </lineage>
</organism>
<dbReference type="Proteomes" id="UP001642483">
    <property type="component" value="Unassembled WGS sequence"/>
</dbReference>
<dbReference type="InterPro" id="IPR000210">
    <property type="entry name" value="BTB/POZ_dom"/>
</dbReference>